<dbReference type="Gene3D" id="3.10.50.40">
    <property type="match status" value="2"/>
</dbReference>
<dbReference type="EMBL" id="BMWY01000003">
    <property type="protein sequence ID" value="GGZ52619.1"/>
    <property type="molecule type" value="Genomic_DNA"/>
</dbReference>
<organism evidence="4 5">
    <name type="scientific">Mesonia mobilis</name>
    <dbReference type="NCBI Taxonomy" id="369791"/>
    <lineage>
        <taxon>Bacteria</taxon>
        <taxon>Pseudomonadati</taxon>
        <taxon>Bacteroidota</taxon>
        <taxon>Flavobacteriia</taxon>
        <taxon>Flavobacteriales</taxon>
        <taxon>Flavobacteriaceae</taxon>
        <taxon>Mesonia</taxon>
    </lineage>
</organism>
<evidence type="ECO:0000259" key="3">
    <source>
        <dbReference type="PROSITE" id="PS50198"/>
    </source>
</evidence>
<reference evidence="5" key="1">
    <citation type="journal article" date="2019" name="Int. J. Syst. Evol. Microbiol.">
        <title>The Global Catalogue of Microorganisms (GCM) 10K type strain sequencing project: providing services to taxonomists for standard genome sequencing and annotation.</title>
        <authorList>
            <consortium name="The Broad Institute Genomics Platform"/>
            <consortium name="The Broad Institute Genome Sequencing Center for Infectious Disease"/>
            <person name="Wu L."/>
            <person name="Ma J."/>
        </authorList>
    </citation>
    <scope>NUCLEOTIDE SEQUENCE [LARGE SCALE GENOMIC DNA]</scope>
    <source>
        <strain evidence="5">KCTC 12708</strain>
    </source>
</reference>
<dbReference type="InterPro" id="IPR000297">
    <property type="entry name" value="PPIase_PpiC"/>
</dbReference>
<dbReference type="PROSITE" id="PS50198">
    <property type="entry name" value="PPIC_PPIASE_2"/>
    <property type="match status" value="2"/>
</dbReference>
<keyword evidence="2 4" id="KW-0413">Isomerase</keyword>
<feature type="domain" description="PpiC" evidence="3">
    <location>
        <begin position="294"/>
        <end position="354"/>
    </location>
</feature>
<dbReference type="PANTHER" id="PTHR47637">
    <property type="entry name" value="CHAPERONE SURA"/>
    <property type="match status" value="1"/>
</dbReference>
<comment type="caution">
    <text evidence="4">The sequence shown here is derived from an EMBL/GenBank/DDBJ whole genome shotgun (WGS) entry which is preliminary data.</text>
</comment>
<keyword evidence="5" id="KW-1185">Reference proteome</keyword>
<accession>A0ABQ3BND0</accession>
<protein>
    <submittedName>
        <fullName evidence="4">Peptidylprolyl isomerase</fullName>
    </submittedName>
</protein>
<dbReference type="Proteomes" id="UP000615593">
    <property type="component" value="Unassembled WGS sequence"/>
</dbReference>
<feature type="domain" description="PpiC" evidence="3">
    <location>
        <begin position="192"/>
        <end position="291"/>
    </location>
</feature>
<evidence type="ECO:0000313" key="4">
    <source>
        <dbReference type="EMBL" id="GGZ52619.1"/>
    </source>
</evidence>
<evidence type="ECO:0000256" key="2">
    <source>
        <dbReference type="PROSITE-ProRule" id="PRU00278"/>
    </source>
</evidence>
<dbReference type="InterPro" id="IPR027304">
    <property type="entry name" value="Trigger_fact/SurA_dom_sf"/>
</dbReference>
<evidence type="ECO:0000313" key="5">
    <source>
        <dbReference type="Proteomes" id="UP000615593"/>
    </source>
</evidence>
<dbReference type="PANTHER" id="PTHR47637:SF1">
    <property type="entry name" value="CHAPERONE SURA"/>
    <property type="match status" value="1"/>
</dbReference>
<evidence type="ECO:0000256" key="1">
    <source>
        <dbReference type="ARBA" id="ARBA00022729"/>
    </source>
</evidence>
<dbReference type="SUPFAM" id="SSF54534">
    <property type="entry name" value="FKBP-like"/>
    <property type="match status" value="2"/>
</dbReference>
<dbReference type="Pfam" id="PF00639">
    <property type="entry name" value="Rotamase"/>
    <property type="match status" value="2"/>
</dbReference>
<name>A0ABQ3BND0_9FLAO</name>
<dbReference type="InterPro" id="IPR050280">
    <property type="entry name" value="OMP_Chaperone_SurA"/>
</dbReference>
<dbReference type="InterPro" id="IPR046357">
    <property type="entry name" value="PPIase_dom_sf"/>
</dbReference>
<sequence length="467" mass="53625">MVTFVQANAQTTEQDSTLTITDKDNISRVSVKKIDSVKPFSRRKADGIAAVIGDYLILDSDITKMREDAETQGVSASEITNCQLAGRLMENKLYAHHAMQDSTIVVSDAEISNMTDQQVSRMVSQIGSMEKLLDFYRKEDEQGLRDELFKINKERRLASVMQDKIIEEVEITPEEVREFFNRIPEDERPKFGDEVEIAQLVIKPEVPKEEEDKVVERLNEMRADILDGASFATKAVLYSEDATSSRGGQMTITREDPLDKDFKQVAFSLRAGEVSKPFKSEFGYHIIQLDKVRGQKLDIRHIIIIPKVTEKTVQEAKEKIEGIREEIVSGEITFDAAARKYSDEKETRGDGGQLINPKSGDTRFELTDVDPLIYEKVNNLEEDEVSLVLMDQNRTGQKFFKIITLTQRYPEHIADYSKDYTKIKELALREKQFEAIEKWQNEKIKETYIKINGDYKNCEFNSNWLKN</sequence>
<gene>
    <name evidence="4" type="primary">surA</name>
    <name evidence="4" type="ORF">GCM10008088_12790</name>
</gene>
<dbReference type="SUPFAM" id="SSF109998">
    <property type="entry name" value="Triger factor/SurA peptide-binding domain-like"/>
    <property type="match status" value="1"/>
</dbReference>
<keyword evidence="1" id="KW-0732">Signal</keyword>
<dbReference type="GO" id="GO:0016853">
    <property type="term" value="F:isomerase activity"/>
    <property type="evidence" value="ECO:0007669"/>
    <property type="project" value="UniProtKB-KW"/>
</dbReference>
<keyword evidence="2" id="KW-0697">Rotamase</keyword>
<proteinExistence type="predicted"/>